<dbReference type="Gene3D" id="1.10.510.10">
    <property type="entry name" value="Transferase(Phosphotransferase) domain 1"/>
    <property type="match status" value="1"/>
</dbReference>
<evidence type="ECO:0000259" key="1">
    <source>
        <dbReference type="PROSITE" id="PS50011"/>
    </source>
</evidence>
<dbReference type="InterPro" id="IPR000719">
    <property type="entry name" value="Prot_kinase_dom"/>
</dbReference>
<dbReference type="PROSITE" id="PS50011">
    <property type="entry name" value="PROTEIN_KINASE_DOM"/>
    <property type="match status" value="1"/>
</dbReference>
<dbReference type="InterPro" id="IPR011989">
    <property type="entry name" value="ARM-like"/>
</dbReference>
<dbReference type="GO" id="GO:0005737">
    <property type="term" value="C:cytoplasm"/>
    <property type="evidence" value="ECO:0007669"/>
    <property type="project" value="TreeGrafter"/>
</dbReference>
<evidence type="ECO:0000313" key="2">
    <source>
        <dbReference type="EMBL" id="ORX48387.1"/>
    </source>
</evidence>
<evidence type="ECO:0000313" key="3">
    <source>
        <dbReference type="Proteomes" id="UP000193719"/>
    </source>
</evidence>
<dbReference type="Gene3D" id="1.25.10.10">
    <property type="entry name" value="Leucine-rich Repeat Variant"/>
    <property type="match status" value="1"/>
</dbReference>
<reference evidence="2 3" key="1">
    <citation type="submission" date="2016-08" db="EMBL/GenBank/DDBJ databases">
        <title>Genomes of anaerobic fungi encode conserved fungal cellulosomes for biomass hydrolysis.</title>
        <authorList>
            <consortium name="DOE Joint Genome Institute"/>
            <person name="Haitjema C.H."/>
            <person name="Gilmore S.P."/>
            <person name="Henske J.K."/>
            <person name="Solomon K.V."/>
            <person name="De Groot R."/>
            <person name="Kuo A."/>
            <person name="Mondo S.J."/>
            <person name="Salamov A.A."/>
            <person name="Labutti K."/>
            <person name="Zhao Z."/>
            <person name="Chiniquy J."/>
            <person name="Barry K."/>
            <person name="Brewer H.M."/>
            <person name="Purvine S.O."/>
            <person name="Wright A.T."/>
            <person name="Boxma B."/>
            <person name="Van Alen T."/>
            <person name="Hackstein J.H."/>
            <person name="Baker S.E."/>
            <person name="Grigoriev I.V."/>
            <person name="O'Malley M.A."/>
        </authorList>
    </citation>
    <scope>NUCLEOTIDE SEQUENCE [LARGE SCALE GENOMIC DNA]</scope>
    <source>
        <strain evidence="3">finn</strain>
    </source>
</reference>
<dbReference type="Pfam" id="PF00069">
    <property type="entry name" value="Pkinase"/>
    <property type="match status" value="1"/>
</dbReference>
<sequence length="555" mass="62668">MDFLKSQVTRAVAAFGKDVSLPFSIGAQVDNFNSSSIWTLHDGKKKDDGSSVSVFVFDVERNYDKIELARNAFKRARTIRHPALLTFIDGVENEKNIIIVTERVVPLTRQLAKERDDNLITWGLYKTAVALKFLNSDCQLIHGSLRKSSIFCTQAGEWKLSGLELCCSLKDNYPIIVSNSTNFYNPSKYSPPEVRRESWGVLQKYPLHVLDAYDFGCLIYELFNNTDICDPSDVRNLSKIPEVVKPYYKTLLHENPNYRSSVAQFLDGCMQKNGFFDTPFVKACLFLENISVKEKTEKEQFIRNLSNSIDSFPTEFSKHKILPELIKALEYGAGGSRVLLPILKLGASLSKEEYDKVILGSIVKMYGSPDRQMRLMLLENMDKYIDKIGEHTKIINDKIFPQIVTGFNDTSSIIREATIKSILLLGPKLSDRIINNDLLRHLAKLQVDEEPGIRTNTTILIGKLAKSLSPSTRKRILIPAYARSLKDPFVPARNAGLLAFNASIELFDVDEMATKVIPCVSPCLIDPDKTVRQNAFKTVATCIKKLEQNSEQMVK</sequence>
<accession>A0A1Y1V7E6</accession>
<dbReference type="OrthoDB" id="447103at2759"/>
<dbReference type="InterPro" id="IPR051177">
    <property type="entry name" value="CIK-Related_Protein"/>
</dbReference>
<organism evidence="2 3">
    <name type="scientific">Piromyces finnis</name>
    <dbReference type="NCBI Taxonomy" id="1754191"/>
    <lineage>
        <taxon>Eukaryota</taxon>
        <taxon>Fungi</taxon>
        <taxon>Fungi incertae sedis</taxon>
        <taxon>Chytridiomycota</taxon>
        <taxon>Chytridiomycota incertae sedis</taxon>
        <taxon>Neocallimastigomycetes</taxon>
        <taxon>Neocallimastigales</taxon>
        <taxon>Neocallimastigaceae</taxon>
        <taxon>Piromyces</taxon>
    </lineage>
</organism>
<reference evidence="2 3" key="2">
    <citation type="submission" date="2016-08" db="EMBL/GenBank/DDBJ databases">
        <title>Pervasive Adenine N6-methylation of Active Genes in Fungi.</title>
        <authorList>
            <consortium name="DOE Joint Genome Institute"/>
            <person name="Mondo S.J."/>
            <person name="Dannebaum R.O."/>
            <person name="Kuo R.C."/>
            <person name="Labutti K."/>
            <person name="Haridas S."/>
            <person name="Kuo A."/>
            <person name="Salamov A."/>
            <person name="Ahrendt S.R."/>
            <person name="Lipzen A."/>
            <person name="Sullivan W."/>
            <person name="Andreopoulos W.B."/>
            <person name="Clum A."/>
            <person name="Lindquist E."/>
            <person name="Daum C."/>
            <person name="Ramamoorthy G.K."/>
            <person name="Gryganskyi A."/>
            <person name="Culley D."/>
            <person name="Magnuson J.K."/>
            <person name="James T.Y."/>
            <person name="O'Malley M.A."/>
            <person name="Stajich J.E."/>
            <person name="Spatafora J.W."/>
            <person name="Visel A."/>
            <person name="Grigoriev I.V."/>
        </authorList>
    </citation>
    <scope>NUCLEOTIDE SEQUENCE [LARGE SCALE GENOMIC DNA]</scope>
    <source>
        <strain evidence="3">finn</strain>
    </source>
</reference>
<dbReference type="SUPFAM" id="SSF48371">
    <property type="entry name" value="ARM repeat"/>
    <property type="match status" value="1"/>
</dbReference>
<dbReference type="Proteomes" id="UP000193719">
    <property type="component" value="Unassembled WGS sequence"/>
</dbReference>
<name>A0A1Y1V7E6_9FUNG</name>
<dbReference type="PANTHER" id="PTHR12984:SF3">
    <property type="entry name" value="N-TERMINAL KINASE-LIKE PROTEIN"/>
    <property type="match status" value="1"/>
</dbReference>
<dbReference type="PANTHER" id="PTHR12984">
    <property type="entry name" value="SCY1-RELATED S/T PROTEIN KINASE-LIKE"/>
    <property type="match status" value="1"/>
</dbReference>
<dbReference type="SUPFAM" id="SSF56112">
    <property type="entry name" value="Protein kinase-like (PK-like)"/>
    <property type="match status" value="1"/>
</dbReference>
<dbReference type="GO" id="GO:0005524">
    <property type="term" value="F:ATP binding"/>
    <property type="evidence" value="ECO:0007669"/>
    <property type="project" value="InterPro"/>
</dbReference>
<comment type="caution">
    <text evidence="2">The sequence shown here is derived from an EMBL/GenBank/DDBJ whole genome shotgun (WGS) entry which is preliminary data.</text>
</comment>
<dbReference type="GO" id="GO:0004672">
    <property type="term" value="F:protein kinase activity"/>
    <property type="evidence" value="ECO:0007669"/>
    <property type="project" value="InterPro"/>
</dbReference>
<gene>
    <name evidence="2" type="ORF">BCR36DRAFT_293632</name>
</gene>
<dbReference type="InterPro" id="IPR016024">
    <property type="entry name" value="ARM-type_fold"/>
</dbReference>
<feature type="domain" description="Protein kinase" evidence="1">
    <location>
        <begin position="23"/>
        <end position="276"/>
    </location>
</feature>
<keyword evidence="3" id="KW-1185">Reference proteome</keyword>
<dbReference type="STRING" id="1754191.A0A1Y1V7E6"/>
<dbReference type="AlphaFoldDB" id="A0A1Y1V7E6"/>
<dbReference type="InterPro" id="IPR011009">
    <property type="entry name" value="Kinase-like_dom_sf"/>
</dbReference>
<proteinExistence type="predicted"/>
<dbReference type="GO" id="GO:0006409">
    <property type="term" value="P:tRNA export from nucleus"/>
    <property type="evidence" value="ECO:0007669"/>
    <property type="project" value="TreeGrafter"/>
</dbReference>
<dbReference type="EMBL" id="MCFH01000027">
    <property type="protein sequence ID" value="ORX48387.1"/>
    <property type="molecule type" value="Genomic_DNA"/>
</dbReference>
<protein>
    <submittedName>
        <fullName evidence="2">ARM repeat-containing protein</fullName>
    </submittedName>
</protein>
<dbReference type="Gene3D" id="3.30.200.20">
    <property type="entry name" value="Phosphorylase Kinase, domain 1"/>
    <property type="match status" value="1"/>
</dbReference>